<dbReference type="AlphaFoldDB" id="A0A5J4P597"/>
<protein>
    <submittedName>
        <fullName evidence="1">Uncharacterized protein</fullName>
    </submittedName>
</protein>
<comment type="caution">
    <text evidence="1">The sequence shown here is derived from an EMBL/GenBank/DDBJ whole genome shotgun (WGS) entry which is preliminary data.</text>
</comment>
<reference evidence="1" key="1">
    <citation type="submission" date="2019-03" db="EMBL/GenBank/DDBJ databases">
        <title>Single cell metagenomics reveals metabolic interactions within the superorganism composed of flagellate Streblomastix strix and complex community of Bacteroidetes bacteria on its surface.</title>
        <authorList>
            <person name="Treitli S.C."/>
            <person name="Kolisko M."/>
            <person name="Husnik F."/>
            <person name="Keeling P."/>
            <person name="Hampl V."/>
        </authorList>
    </citation>
    <scope>NUCLEOTIDE SEQUENCE</scope>
    <source>
        <strain evidence="1">STM</strain>
    </source>
</reference>
<sequence>MQKSIDTLMQYLQKNNNIATDTYTKSKSPLSITDEGYAVVKKFGIDKMIERNWDKTTQYINDNLKSNNLYDIQQFLIESVTVFMEKFSELPLLGLINLLLQNTNL</sequence>
<gene>
    <name evidence="1" type="ORF">EZS27_044075</name>
</gene>
<proteinExistence type="predicted"/>
<organism evidence="1">
    <name type="scientific">termite gut metagenome</name>
    <dbReference type="NCBI Taxonomy" id="433724"/>
    <lineage>
        <taxon>unclassified sequences</taxon>
        <taxon>metagenomes</taxon>
        <taxon>organismal metagenomes</taxon>
    </lineage>
</organism>
<evidence type="ECO:0000313" key="1">
    <source>
        <dbReference type="EMBL" id="KAA6304278.1"/>
    </source>
</evidence>
<name>A0A5J4P597_9ZZZZ</name>
<accession>A0A5J4P597</accession>
<dbReference type="EMBL" id="SNRY01011641">
    <property type="protein sequence ID" value="KAA6304278.1"/>
    <property type="molecule type" value="Genomic_DNA"/>
</dbReference>